<name>A0A812WAG9_9DINO</name>
<sequence>MKVRPRSTSSSSDPVSLTKQLHHCFGKLCPWISFQVPSCVPSAWAATSLEQFVLDLAARLHCRVPGNMHSVMVPIQSKALWSEGLEQQWP</sequence>
<dbReference type="Proteomes" id="UP000601435">
    <property type="component" value="Unassembled WGS sequence"/>
</dbReference>
<organism evidence="1 2">
    <name type="scientific">Symbiodinium necroappetens</name>
    <dbReference type="NCBI Taxonomy" id="1628268"/>
    <lineage>
        <taxon>Eukaryota</taxon>
        <taxon>Sar</taxon>
        <taxon>Alveolata</taxon>
        <taxon>Dinophyceae</taxon>
        <taxon>Suessiales</taxon>
        <taxon>Symbiodiniaceae</taxon>
        <taxon>Symbiodinium</taxon>
    </lineage>
</organism>
<proteinExistence type="predicted"/>
<gene>
    <name evidence="1" type="ORF">SNEC2469_LOCUS18905</name>
</gene>
<comment type="caution">
    <text evidence="1">The sequence shown here is derived from an EMBL/GenBank/DDBJ whole genome shotgun (WGS) entry which is preliminary data.</text>
</comment>
<keyword evidence="2" id="KW-1185">Reference proteome</keyword>
<protein>
    <submittedName>
        <fullName evidence="1">Uncharacterized protein</fullName>
    </submittedName>
</protein>
<dbReference type="AlphaFoldDB" id="A0A812WAG9"/>
<dbReference type="EMBL" id="CAJNJA010032075">
    <property type="protein sequence ID" value="CAE7663523.1"/>
    <property type="molecule type" value="Genomic_DNA"/>
</dbReference>
<evidence type="ECO:0000313" key="2">
    <source>
        <dbReference type="Proteomes" id="UP000601435"/>
    </source>
</evidence>
<evidence type="ECO:0000313" key="1">
    <source>
        <dbReference type="EMBL" id="CAE7663523.1"/>
    </source>
</evidence>
<accession>A0A812WAG9</accession>
<reference evidence="1" key="1">
    <citation type="submission" date="2021-02" db="EMBL/GenBank/DDBJ databases">
        <authorList>
            <person name="Dougan E. K."/>
            <person name="Rhodes N."/>
            <person name="Thang M."/>
            <person name="Chan C."/>
        </authorList>
    </citation>
    <scope>NUCLEOTIDE SEQUENCE</scope>
</reference>